<dbReference type="PROSITE" id="PS00283">
    <property type="entry name" value="SOYBEAN_KUNITZ"/>
    <property type="match status" value="1"/>
</dbReference>
<sequence>LVFSSSCAASLTPNPPLPVVRDINGEILRSDTRYFVVSGLIGGSGGVTQGPTVNGACHDANFVCPSQVVHTPQDMGTSVYFKPKAPKQEEITEFTSLNIEFYLDNPTICKNNVWKVDGFPGNEIPMFLSTNGVAGNPLNVSSWFQIEKVHDNSYKLVFCPYEEHICSDIGIKVVDGQDHLAIRTDNTFAVVFVKDPYIGIKSII</sequence>
<dbReference type="PRINTS" id="PR00291">
    <property type="entry name" value="KUNITZINHBTR"/>
</dbReference>
<accession>Q94I88</accession>
<dbReference type="Gene3D" id="2.80.10.50">
    <property type="match status" value="1"/>
</dbReference>
<name>Q94I88_ATRBE</name>
<organism evidence="3">
    <name type="scientific">Atropa belladonna</name>
    <name type="common">Belladonna</name>
    <name type="synonym">Deadly nightshade</name>
    <dbReference type="NCBI Taxonomy" id="33113"/>
    <lineage>
        <taxon>Eukaryota</taxon>
        <taxon>Viridiplantae</taxon>
        <taxon>Streptophyta</taxon>
        <taxon>Embryophyta</taxon>
        <taxon>Tracheophyta</taxon>
        <taxon>Spermatophyta</taxon>
        <taxon>Magnoliopsida</taxon>
        <taxon>eudicotyledons</taxon>
        <taxon>Gunneridae</taxon>
        <taxon>Pentapetalae</taxon>
        <taxon>asterids</taxon>
        <taxon>lamiids</taxon>
        <taxon>Solanales</taxon>
        <taxon>Solanaceae</taxon>
        <taxon>Solanoideae</taxon>
        <taxon>Hyoscyameae</taxon>
        <taxon>Atropa</taxon>
    </lineage>
</organism>
<keyword evidence="2" id="KW-0646">Protease inhibitor</keyword>
<protein>
    <submittedName>
        <fullName evidence="3">Putative miraculin</fullName>
    </submittedName>
</protein>
<dbReference type="AlphaFoldDB" id="Q94I88"/>
<proteinExistence type="evidence at transcript level"/>
<comment type="similarity">
    <text evidence="1">Belongs to the protease inhibitor I3 (leguminous Kunitz-type inhibitor) family.</text>
</comment>
<dbReference type="InterPro" id="IPR002160">
    <property type="entry name" value="Prot_inh_Kunz-lg"/>
</dbReference>
<feature type="non-terminal residue" evidence="3">
    <location>
        <position position="1"/>
    </location>
</feature>
<reference evidence="3" key="2">
    <citation type="submission" date="2001-01" db="EMBL/GenBank/DDBJ databases">
        <title>Differential gene expression in Atropa belladonna leafy gall.</title>
        <authorList>
            <person name="Nouar E."/>
            <person name="Baucher M."/>
            <person name="Jaziri M."/>
        </authorList>
    </citation>
    <scope>NUCLEOTIDE SEQUENCE</scope>
</reference>
<dbReference type="PANTHER" id="PTHR33107:SF47">
    <property type="entry name" value="MIRACULIN-LIKE"/>
    <property type="match status" value="1"/>
</dbReference>
<dbReference type="EMBL" id="AJ309386">
    <property type="protein sequence ID" value="CAC40756.1"/>
    <property type="molecule type" value="mRNA"/>
</dbReference>
<dbReference type="InterPro" id="IPR011065">
    <property type="entry name" value="Kunitz_inhibitor_STI-like_sf"/>
</dbReference>
<dbReference type="SMART" id="SM00452">
    <property type="entry name" value="STI"/>
    <property type="match status" value="1"/>
</dbReference>
<dbReference type="CDD" id="cd00178">
    <property type="entry name" value="beta-trefoil_STI"/>
    <property type="match status" value="1"/>
</dbReference>
<dbReference type="SUPFAM" id="SSF50386">
    <property type="entry name" value="STI-like"/>
    <property type="match status" value="1"/>
</dbReference>
<dbReference type="InterPro" id="IPR056368">
    <property type="entry name" value="KTI1"/>
</dbReference>
<dbReference type="Pfam" id="PF00197">
    <property type="entry name" value="Kunitz_legume"/>
    <property type="match status" value="1"/>
</dbReference>
<evidence type="ECO:0000313" key="3">
    <source>
        <dbReference type="EMBL" id="CAC40756.1"/>
    </source>
</evidence>
<evidence type="ECO:0000256" key="1">
    <source>
        <dbReference type="ARBA" id="ARBA00005440"/>
    </source>
</evidence>
<evidence type="ECO:0000256" key="2">
    <source>
        <dbReference type="ARBA" id="ARBA00022690"/>
    </source>
</evidence>
<dbReference type="PANTHER" id="PTHR33107">
    <property type="entry name" value="KUNITZ TRYPSIN INHIBITOR 2"/>
    <property type="match status" value="1"/>
</dbReference>
<reference evidence="3" key="1">
    <citation type="thesis" date="2001" institute="Department of Plant Biotechnology" country="Universite Libre de Bruxelles, Brussels, Belgium">
        <authorList>
            <person name="Nouar E."/>
        </authorList>
    </citation>
    <scope>NUCLEOTIDE SEQUENCE</scope>
</reference>
<dbReference type="GO" id="GO:0004866">
    <property type="term" value="F:endopeptidase inhibitor activity"/>
    <property type="evidence" value="ECO:0007669"/>
    <property type="project" value="InterPro"/>
</dbReference>